<keyword evidence="1" id="KW-0812">Transmembrane</keyword>
<protein>
    <recommendedName>
        <fullName evidence="4">DoxX family protein</fullName>
    </recommendedName>
</protein>
<feature type="transmembrane region" description="Helical" evidence="1">
    <location>
        <begin position="90"/>
        <end position="109"/>
    </location>
</feature>
<feature type="transmembrane region" description="Helical" evidence="1">
    <location>
        <begin position="64"/>
        <end position="83"/>
    </location>
</feature>
<evidence type="ECO:0008006" key="4">
    <source>
        <dbReference type="Google" id="ProtNLM"/>
    </source>
</evidence>
<dbReference type="Proteomes" id="UP000535020">
    <property type="component" value="Unassembled WGS sequence"/>
</dbReference>
<feature type="transmembrane region" description="Helical" evidence="1">
    <location>
        <begin position="12"/>
        <end position="31"/>
    </location>
</feature>
<evidence type="ECO:0000313" key="3">
    <source>
        <dbReference type="Proteomes" id="UP000535020"/>
    </source>
</evidence>
<comment type="caution">
    <text evidence="2">The sequence shown here is derived from an EMBL/GenBank/DDBJ whole genome shotgun (WGS) entry which is preliminary data.</text>
</comment>
<evidence type="ECO:0000256" key="1">
    <source>
        <dbReference type="SAM" id="Phobius"/>
    </source>
</evidence>
<evidence type="ECO:0000313" key="2">
    <source>
        <dbReference type="EMBL" id="NYA69932.1"/>
    </source>
</evidence>
<name>A0A7Y9C670_9FLAO</name>
<sequence length="146" mass="16697">MIATFQKQMRSLLFFKVFTWGTRFLLFLAFLPSGYKKLAGLRFTDIGTDNQVGFFFEALFRSGYYWNFLGLMQFTSGILLLVPRTATFGALLYLPIVLNILVIVTSMHFTGTPVVVGMMLMAVFYLLVWDWAKISAMTAILFNKDL</sequence>
<dbReference type="RefSeq" id="WP_176004752.1">
    <property type="nucleotide sequence ID" value="NZ_JABWMI010000005.1"/>
</dbReference>
<organism evidence="2 3">
    <name type="scientific">Flavobacterium agri</name>
    <dbReference type="NCBI Taxonomy" id="2743471"/>
    <lineage>
        <taxon>Bacteria</taxon>
        <taxon>Pseudomonadati</taxon>
        <taxon>Bacteroidota</taxon>
        <taxon>Flavobacteriia</taxon>
        <taxon>Flavobacteriales</taxon>
        <taxon>Flavobacteriaceae</taxon>
        <taxon>Flavobacterium</taxon>
    </lineage>
</organism>
<keyword evidence="1" id="KW-0472">Membrane</keyword>
<keyword evidence="3" id="KW-1185">Reference proteome</keyword>
<gene>
    <name evidence="2" type="ORF">HZF10_03295</name>
</gene>
<accession>A0A7Y9C670</accession>
<dbReference type="AlphaFoldDB" id="A0A7Y9C670"/>
<feature type="transmembrane region" description="Helical" evidence="1">
    <location>
        <begin position="115"/>
        <end position="132"/>
    </location>
</feature>
<dbReference type="EMBL" id="JACBJI010000001">
    <property type="protein sequence ID" value="NYA69932.1"/>
    <property type="molecule type" value="Genomic_DNA"/>
</dbReference>
<keyword evidence="1" id="KW-1133">Transmembrane helix</keyword>
<reference evidence="2 3" key="1">
    <citation type="submission" date="2020-07" db="EMBL/GenBank/DDBJ databases">
        <authorList>
            <person name="Sun Q."/>
        </authorList>
    </citation>
    <scope>NUCLEOTIDE SEQUENCE [LARGE SCALE GENOMIC DNA]</scope>
    <source>
        <strain evidence="2 3">MAH-1</strain>
    </source>
</reference>
<proteinExistence type="predicted"/>